<name>A0AAD4BQ43_BOLED</name>
<dbReference type="Proteomes" id="UP001194468">
    <property type="component" value="Unassembled WGS sequence"/>
</dbReference>
<dbReference type="InterPro" id="IPR050235">
    <property type="entry name" value="CK1_Ser-Thr_kinase"/>
</dbReference>
<feature type="domain" description="Protein kinase" evidence="2">
    <location>
        <begin position="1"/>
        <end position="116"/>
    </location>
</feature>
<dbReference type="PROSITE" id="PS00108">
    <property type="entry name" value="PROTEIN_KINASE_ST"/>
    <property type="match status" value="1"/>
</dbReference>
<organism evidence="3 4">
    <name type="scientific">Boletus edulis BED1</name>
    <dbReference type="NCBI Taxonomy" id="1328754"/>
    <lineage>
        <taxon>Eukaryota</taxon>
        <taxon>Fungi</taxon>
        <taxon>Dikarya</taxon>
        <taxon>Basidiomycota</taxon>
        <taxon>Agaricomycotina</taxon>
        <taxon>Agaricomycetes</taxon>
        <taxon>Agaricomycetidae</taxon>
        <taxon>Boletales</taxon>
        <taxon>Boletineae</taxon>
        <taxon>Boletaceae</taxon>
        <taxon>Boletoideae</taxon>
        <taxon>Boletus</taxon>
    </lineage>
</organism>
<proteinExistence type="predicted"/>
<dbReference type="GO" id="GO:0004674">
    <property type="term" value="F:protein serine/threonine kinase activity"/>
    <property type="evidence" value="ECO:0007669"/>
    <property type="project" value="UniProtKB-EC"/>
</dbReference>
<dbReference type="InterPro" id="IPR011009">
    <property type="entry name" value="Kinase-like_dom_sf"/>
</dbReference>
<dbReference type="AlphaFoldDB" id="A0AAD4BQ43"/>
<evidence type="ECO:0000313" key="4">
    <source>
        <dbReference type="Proteomes" id="UP001194468"/>
    </source>
</evidence>
<dbReference type="PANTHER" id="PTHR11909">
    <property type="entry name" value="CASEIN KINASE-RELATED"/>
    <property type="match status" value="1"/>
</dbReference>
<dbReference type="Pfam" id="PF00069">
    <property type="entry name" value="Pkinase"/>
    <property type="match status" value="1"/>
</dbReference>
<evidence type="ECO:0000259" key="2">
    <source>
        <dbReference type="PROSITE" id="PS50011"/>
    </source>
</evidence>
<dbReference type="Gene3D" id="1.10.510.10">
    <property type="entry name" value="Transferase(Phosphotransferase) domain 1"/>
    <property type="match status" value="1"/>
</dbReference>
<evidence type="ECO:0000256" key="1">
    <source>
        <dbReference type="ARBA" id="ARBA00012513"/>
    </source>
</evidence>
<reference evidence="3" key="1">
    <citation type="submission" date="2019-10" db="EMBL/GenBank/DDBJ databases">
        <authorList>
            <consortium name="DOE Joint Genome Institute"/>
            <person name="Kuo A."/>
            <person name="Miyauchi S."/>
            <person name="Kiss E."/>
            <person name="Drula E."/>
            <person name="Kohler A."/>
            <person name="Sanchez-Garcia M."/>
            <person name="Andreopoulos B."/>
            <person name="Barry K.W."/>
            <person name="Bonito G."/>
            <person name="Buee M."/>
            <person name="Carver A."/>
            <person name="Chen C."/>
            <person name="Cichocki N."/>
            <person name="Clum A."/>
            <person name="Culley D."/>
            <person name="Crous P.W."/>
            <person name="Fauchery L."/>
            <person name="Girlanda M."/>
            <person name="Hayes R."/>
            <person name="Keri Z."/>
            <person name="LaButti K."/>
            <person name="Lipzen A."/>
            <person name="Lombard V."/>
            <person name="Magnuson J."/>
            <person name="Maillard F."/>
            <person name="Morin E."/>
            <person name="Murat C."/>
            <person name="Nolan M."/>
            <person name="Ohm R."/>
            <person name="Pangilinan J."/>
            <person name="Pereira M."/>
            <person name="Perotto S."/>
            <person name="Peter M."/>
            <person name="Riley R."/>
            <person name="Sitrit Y."/>
            <person name="Stielow B."/>
            <person name="Szollosi G."/>
            <person name="Zifcakova L."/>
            <person name="Stursova M."/>
            <person name="Spatafora J.W."/>
            <person name="Tedersoo L."/>
            <person name="Vaario L.-M."/>
            <person name="Yamada A."/>
            <person name="Yan M."/>
            <person name="Wang P."/>
            <person name="Xu J."/>
            <person name="Bruns T."/>
            <person name="Baldrian P."/>
            <person name="Vilgalys R."/>
            <person name="Henrissat B."/>
            <person name="Grigoriev I.V."/>
            <person name="Hibbett D."/>
            <person name="Nagy L.G."/>
            <person name="Martin F.M."/>
        </authorList>
    </citation>
    <scope>NUCLEOTIDE SEQUENCE</scope>
    <source>
        <strain evidence="3">BED1</strain>
    </source>
</reference>
<dbReference type="PROSITE" id="PS50011">
    <property type="entry name" value="PROTEIN_KINASE_DOM"/>
    <property type="match status" value="1"/>
</dbReference>
<keyword evidence="3" id="KW-0808">Transferase</keyword>
<keyword evidence="3" id="KW-0418">Kinase</keyword>
<dbReference type="GO" id="GO:0005524">
    <property type="term" value="F:ATP binding"/>
    <property type="evidence" value="ECO:0007669"/>
    <property type="project" value="InterPro"/>
</dbReference>
<dbReference type="InterPro" id="IPR008271">
    <property type="entry name" value="Ser/Thr_kinase_AS"/>
</dbReference>
<keyword evidence="4" id="KW-1185">Reference proteome</keyword>
<dbReference type="EC" id="2.7.11.1" evidence="1"/>
<comment type="caution">
    <text evidence="3">The sequence shown here is derived from an EMBL/GenBank/DDBJ whole genome shotgun (WGS) entry which is preliminary data.</text>
</comment>
<accession>A0AAD4BQ43</accession>
<reference evidence="3" key="2">
    <citation type="journal article" date="2020" name="Nat. Commun.">
        <title>Large-scale genome sequencing of mycorrhizal fungi provides insights into the early evolution of symbiotic traits.</title>
        <authorList>
            <person name="Miyauchi S."/>
            <person name="Kiss E."/>
            <person name="Kuo A."/>
            <person name="Drula E."/>
            <person name="Kohler A."/>
            <person name="Sanchez-Garcia M."/>
            <person name="Morin E."/>
            <person name="Andreopoulos B."/>
            <person name="Barry K.W."/>
            <person name="Bonito G."/>
            <person name="Buee M."/>
            <person name="Carver A."/>
            <person name="Chen C."/>
            <person name="Cichocki N."/>
            <person name="Clum A."/>
            <person name="Culley D."/>
            <person name="Crous P.W."/>
            <person name="Fauchery L."/>
            <person name="Girlanda M."/>
            <person name="Hayes R.D."/>
            <person name="Keri Z."/>
            <person name="LaButti K."/>
            <person name="Lipzen A."/>
            <person name="Lombard V."/>
            <person name="Magnuson J."/>
            <person name="Maillard F."/>
            <person name="Murat C."/>
            <person name="Nolan M."/>
            <person name="Ohm R.A."/>
            <person name="Pangilinan J."/>
            <person name="Pereira M.F."/>
            <person name="Perotto S."/>
            <person name="Peter M."/>
            <person name="Pfister S."/>
            <person name="Riley R."/>
            <person name="Sitrit Y."/>
            <person name="Stielow J.B."/>
            <person name="Szollosi G."/>
            <person name="Zifcakova L."/>
            <person name="Stursova M."/>
            <person name="Spatafora J.W."/>
            <person name="Tedersoo L."/>
            <person name="Vaario L.M."/>
            <person name="Yamada A."/>
            <person name="Yan M."/>
            <person name="Wang P."/>
            <person name="Xu J."/>
            <person name="Bruns T."/>
            <person name="Baldrian P."/>
            <person name="Vilgalys R."/>
            <person name="Dunand C."/>
            <person name="Henrissat B."/>
            <person name="Grigoriev I.V."/>
            <person name="Hibbett D."/>
            <person name="Nagy L.G."/>
            <person name="Martin F.M."/>
        </authorList>
    </citation>
    <scope>NUCLEOTIDE SEQUENCE</scope>
    <source>
        <strain evidence="3">BED1</strain>
    </source>
</reference>
<dbReference type="EMBL" id="WHUW01000020">
    <property type="protein sequence ID" value="KAF8436863.1"/>
    <property type="molecule type" value="Genomic_DNA"/>
</dbReference>
<evidence type="ECO:0000313" key="3">
    <source>
        <dbReference type="EMBL" id="KAF8436863.1"/>
    </source>
</evidence>
<sequence length="116" mass="13146">MLKQLAGAMAEDIPQLLWFGEEAGRNLLVLNRLGPSLEVAFKACNHVFSLYTITNIGEQMINHLQIVHTLNYVHRDLKLSNILVGHRPCTHIIYLIDFSPRCRVSTSQNMTSSFLP</sequence>
<protein>
    <recommendedName>
        <fullName evidence="1">non-specific serine/threonine protein kinase</fullName>
        <ecNumber evidence="1">2.7.11.1</ecNumber>
    </recommendedName>
</protein>
<gene>
    <name evidence="3" type="ORF">L210DRAFT_983796</name>
</gene>
<dbReference type="SUPFAM" id="SSF56112">
    <property type="entry name" value="Protein kinase-like (PK-like)"/>
    <property type="match status" value="1"/>
</dbReference>
<dbReference type="InterPro" id="IPR000719">
    <property type="entry name" value="Prot_kinase_dom"/>
</dbReference>